<keyword evidence="15" id="KW-1185">Reference proteome</keyword>
<dbReference type="UniPathway" id="UPA00077">
    <property type="reaction ID" value="UER00155"/>
</dbReference>
<proteinExistence type="inferred from homology"/>
<evidence type="ECO:0000256" key="1">
    <source>
        <dbReference type="ARBA" id="ARBA00005051"/>
    </source>
</evidence>
<evidence type="ECO:0000256" key="2">
    <source>
        <dbReference type="ARBA" id="ARBA00005810"/>
    </source>
</evidence>
<dbReference type="InterPro" id="IPR035907">
    <property type="entry name" value="Hppk_sf"/>
</dbReference>
<dbReference type="AlphaFoldDB" id="A0A0G3XDI0"/>
<comment type="similarity">
    <text evidence="2">Belongs to the HPPK family.</text>
</comment>
<dbReference type="Gene3D" id="3.30.70.560">
    <property type="entry name" value="7,8-Dihydro-6-hydroxymethylpterin-pyrophosphokinase HPPK"/>
    <property type="match status" value="1"/>
</dbReference>
<dbReference type="GO" id="GO:0046656">
    <property type="term" value="P:folic acid biosynthetic process"/>
    <property type="evidence" value="ECO:0007669"/>
    <property type="project" value="UniProtKB-KW"/>
</dbReference>
<evidence type="ECO:0000259" key="13">
    <source>
        <dbReference type="Pfam" id="PF01288"/>
    </source>
</evidence>
<evidence type="ECO:0000256" key="10">
    <source>
        <dbReference type="ARBA" id="ARBA00029409"/>
    </source>
</evidence>
<evidence type="ECO:0000256" key="12">
    <source>
        <dbReference type="ARBA" id="ARBA00033413"/>
    </source>
</evidence>
<evidence type="ECO:0000256" key="4">
    <source>
        <dbReference type="ARBA" id="ARBA00016218"/>
    </source>
</evidence>
<organism evidence="14 15">
    <name type="scientific">Pelagerythrobacter marensis</name>
    <dbReference type="NCBI Taxonomy" id="543877"/>
    <lineage>
        <taxon>Bacteria</taxon>
        <taxon>Pseudomonadati</taxon>
        <taxon>Pseudomonadota</taxon>
        <taxon>Alphaproteobacteria</taxon>
        <taxon>Sphingomonadales</taxon>
        <taxon>Erythrobacteraceae</taxon>
        <taxon>Pelagerythrobacter</taxon>
    </lineage>
</organism>
<dbReference type="EMBL" id="CP011805">
    <property type="protein sequence ID" value="AKM08681.1"/>
    <property type="molecule type" value="Genomic_DNA"/>
</dbReference>
<dbReference type="GO" id="GO:0046654">
    <property type="term" value="P:tetrahydrofolate biosynthetic process"/>
    <property type="evidence" value="ECO:0007669"/>
    <property type="project" value="UniProtKB-UniPathway"/>
</dbReference>
<evidence type="ECO:0000256" key="7">
    <source>
        <dbReference type="ARBA" id="ARBA00022777"/>
    </source>
</evidence>
<keyword evidence="6" id="KW-0547">Nucleotide-binding</keyword>
<dbReference type="Pfam" id="PF01288">
    <property type="entry name" value="HPPK"/>
    <property type="match status" value="1"/>
</dbReference>
<dbReference type="Proteomes" id="UP000037643">
    <property type="component" value="Chromosome"/>
</dbReference>
<accession>A0A0G3XDI0</accession>
<dbReference type="PANTHER" id="PTHR43071">
    <property type="entry name" value="2-AMINO-4-HYDROXY-6-HYDROXYMETHYLDIHYDROPTERIDINE PYROPHOSPHOKINASE"/>
    <property type="match status" value="1"/>
</dbReference>
<keyword evidence="8" id="KW-0067">ATP-binding</keyword>
<gene>
    <name evidence="14" type="ORF">AM2010_2626</name>
</gene>
<dbReference type="InterPro" id="IPR000550">
    <property type="entry name" value="Hppk"/>
</dbReference>
<dbReference type="NCBIfam" id="TIGR01498">
    <property type="entry name" value="folK"/>
    <property type="match status" value="1"/>
</dbReference>
<evidence type="ECO:0000256" key="11">
    <source>
        <dbReference type="ARBA" id="ARBA00029766"/>
    </source>
</evidence>
<evidence type="ECO:0000256" key="3">
    <source>
        <dbReference type="ARBA" id="ARBA00013253"/>
    </source>
</evidence>
<evidence type="ECO:0000256" key="8">
    <source>
        <dbReference type="ARBA" id="ARBA00022840"/>
    </source>
</evidence>
<name>A0A0G3XDI0_9SPHN</name>
<dbReference type="PANTHER" id="PTHR43071:SF1">
    <property type="entry name" value="2-AMINO-4-HYDROXY-6-HYDROXYMETHYLDIHYDROPTERIDINE PYROPHOSPHOKINASE"/>
    <property type="match status" value="1"/>
</dbReference>
<evidence type="ECO:0000256" key="6">
    <source>
        <dbReference type="ARBA" id="ARBA00022741"/>
    </source>
</evidence>
<protein>
    <recommendedName>
        <fullName evidence="4">2-amino-4-hydroxy-6-hydroxymethyldihydropteridine pyrophosphokinase</fullName>
        <ecNumber evidence="3">2.7.6.3</ecNumber>
    </recommendedName>
    <alternativeName>
        <fullName evidence="11">6-hydroxymethyl-7,8-dihydropterin pyrophosphokinase</fullName>
    </alternativeName>
    <alternativeName>
        <fullName evidence="12">7,8-dihydro-6-hydroxymethylpterin-pyrophosphokinase</fullName>
    </alternativeName>
</protein>
<dbReference type="PATRIC" id="fig|543877.4.peg.2664"/>
<comment type="pathway">
    <text evidence="1">Cofactor biosynthesis; tetrahydrofolate biosynthesis; 2-amino-4-hydroxy-6-hydroxymethyl-7,8-dihydropteridine diphosphate from 7,8-dihydroneopterin triphosphate: step 4/4.</text>
</comment>
<reference evidence="14 15" key="1">
    <citation type="submission" date="2015-06" db="EMBL/GenBank/DDBJ databases">
        <authorList>
            <person name="Kim K.M."/>
        </authorList>
    </citation>
    <scope>NUCLEOTIDE SEQUENCE [LARGE SCALE GENOMIC DNA]</scope>
    <source>
        <strain evidence="14 15">KCTC 22370</strain>
    </source>
</reference>
<dbReference type="STRING" id="543877.AM2010_2626"/>
<keyword evidence="5" id="KW-0808">Transferase</keyword>
<evidence type="ECO:0000256" key="9">
    <source>
        <dbReference type="ARBA" id="ARBA00022909"/>
    </source>
</evidence>
<comment type="function">
    <text evidence="10">Catalyzes the transfer of pyrophosphate from adenosine triphosphate (ATP) to 6-hydroxymethyl-7,8-dihydropterin, an enzymatic step in folate biosynthesis pathway.</text>
</comment>
<dbReference type="GO" id="GO:0016301">
    <property type="term" value="F:kinase activity"/>
    <property type="evidence" value="ECO:0007669"/>
    <property type="project" value="UniProtKB-KW"/>
</dbReference>
<evidence type="ECO:0000256" key="5">
    <source>
        <dbReference type="ARBA" id="ARBA00022679"/>
    </source>
</evidence>
<sequence length="141" mass="15746">MVIEAAFAALTARFDVEAASRIVSTAPLGPSHRRYANAAAVVGTDMVPLDTLAALQAIEREFGRRRRGQRWSARVLDLDLILWSGGPFAEPHLQIPHPAFREREFVLEPASDVAPHWRDPETGLSLRQLHARLTRPRALPR</sequence>
<keyword evidence="9" id="KW-0289">Folate biosynthesis</keyword>
<keyword evidence="7 14" id="KW-0418">Kinase</keyword>
<dbReference type="EC" id="2.7.6.3" evidence="3"/>
<dbReference type="SUPFAM" id="SSF55083">
    <property type="entry name" value="6-hydroxymethyl-7,8-dihydropterin pyrophosphokinase, HPPK"/>
    <property type="match status" value="1"/>
</dbReference>
<dbReference type="GO" id="GO:0003848">
    <property type="term" value="F:2-amino-4-hydroxy-6-hydroxymethyldihydropteridine diphosphokinase activity"/>
    <property type="evidence" value="ECO:0007669"/>
    <property type="project" value="UniProtKB-EC"/>
</dbReference>
<evidence type="ECO:0000313" key="14">
    <source>
        <dbReference type="EMBL" id="AKM08681.1"/>
    </source>
</evidence>
<evidence type="ECO:0000313" key="15">
    <source>
        <dbReference type="Proteomes" id="UP000037643"/>
    </source>
</evidence>
<feature type="domain" description="7,8-dihydro-6-hydroxymethylpterin-pyrophosphokinase" evidence="13">
    <location>
        <begin position="3"/>
        <end position="115"/>
    </location>
</feature>
<dbReference type="GO" id="GO:0005524">
    <property type="term" value="F:ATP binding"/>
    <property type="evidence" value="ECO:0007669"/>
    <property type="project" value="UniProtKB-KW"/>
</dbReference>
<dbReference type="KEGG" id="amx:AM2010_2626"/>